<feature type="region of interest" description="Disordered" evidence="1">
    <location>
        <begin position="226"/>
        <end position="250"/>
    </location>
</feature>
<evidence type="ECO:0000313" key="2">
    <source>
        <dbReference type="EMBL" id="MDI4649369.1"/>
    </source>
</evidence>
<evidence type="ECO:0000256" key="1">
    <source>
        <dbReference type="SAM" id="MobiDB-lite"/>
    </source>
</evidence>
<sequence>MRQILLITDGCSNVGDSPAIAASVAQAEGISVNVVGIVDEGGIGEQGALEIAEIARAGGGMSRIVSPALLSRTVQMMTRQTVQGTIRGEVNRELRQIFGVESAAELPPDKRAEIVRVMEDLGETAELRVALLIDASASMKPKMRAVEEAVRDLALSLQARRGESAVAVFHFPGERSHEACLLDLDWTDRADRIGQIFGRISMKGTTPTGPALLRVVEFFRETCGKLETEPQHTAPARRDDTDGMRSDYVV</sequence>
<reference evidence="2" key="1">
    <citation type="submission" date="2023-04" db="EMBL/GenBank/DDBJ databases">
        <title>Comparative genomic analysis of Cohnella hashimotonis sp. nov., isolated from the International Space Station.</title>
        <authorList>
            <person name="Venkateswaran K."/>
            <person name="Simpson A."/>
        </authorList>
    </citation>
    <scope>NUCLEOTIDE SEQUENCE</scope>
    <source>
        <strain evidence="2">F6_2S_P_1</strain>
    </source>
</reference>
<proteinExistence type="predicted"/>
<name>A0ABT6TR89_9BACL</name>
<evidence type="ECO:0008006" key="4">
    <source>
        <dbReference type="Google" id="ProtNLM"/>
    </source>
</evidence>
<dbReference type="InterPro" id="IPR036465">
    <property type="entry name" value="vWFA_dom_sf"/>
</dbReference>
<evidence type="ECO:0000313" key="3">
    <source>
        <dbReference type="Proteomes" id="UP001161691"/>
    </source>
</evidence>
<dbReference type="RefSeq" id="WP_282912015.1">
    <property type="nucleotide sequence ID" value="NZ_JAGRPV010000001.1"/>
</dbReference>
<dbReference type="CDD" id="cd00198">
    <property type="entry name" value="vWFA"/>
    <property type="match status" value="1"/>
</dbReference>
<organism evidence="2 3">
    <name type="scientific">Cohnella hashimotonis</name>
    <dbReference type="NCBI Taxonomy" id="2826895"/>
    <lineage>
        <taxon>Bacteria</taxon>
        <taxon>Bacillati</taxon>
        <taxon>Bacillota</taxon>
        <taxon>Bacilli</taxon>
        <taxon>Bacillales</taxon>
        <taxon>Paenibacillaceae</taxon>
        <taxon>Cohnella</taxon>
    </lineage>
</organism>
<dbReference type="Proteomes" id="UP001161691">
    <property type="component" value="Unassembled WGS sequence"/>
</dbReference>
<protein>
    <recommendedName>
        <fullName evidence="4">VWFA domain-containing protein</fullName>
    </recommendedName>
</protein>
<dbReference type="SUPFAM" id="SSF53300">
    <property type="entry name" value="vWA-like"/>
    <property type="match status" value="2"/>
</dbReference>
<comment type="caution">
    <text evidence="2">The sequence shown here is derived from an EMBL/GenBank/DDBJ whole genome shotgun (WGS) entry which is preliminary data.</text>
</comment>
<keyword evidence="3" id="KW-1185">Reference proteome</keyword>
<gene>
    <name evidence="2" type="ORF">KB449_30840</name>
</gene>
<dbReference type="Gene3D" id="3.40.50.410">
    <property type="entry name" value="von Willebrand factor, type A domain"/>
    <property type="match status" value="1"/>
</dbReference>
<dbReference type="EMBL" id="JAGRPV010000001">
    <property type="protein sequence ID" value="MDI4649369.1"/>
    <property type="molecule type" value="Genomic_DNA"/>
</dbReference>
<accession>A0ABT6TR89</accession>